<keyword evidence="1" id="KW-0813">Transport</keyword>
<keyword evidence="1" id="KW-0931">ER-Golgi transport</keyword>
<reference evidence="3" key="1">
    <citation type="submission" date="2025-08" db="UniProtKB">
        <authorList>
            <consortium name="Ensembl"/>
        </authorList>
    </citation>
    <scope>IDENTIFICATION</scope>
</reference>
<evidence type="ECO:0000259" key="2">
    <source>
        <dbReference type="Pfam" id="PF07970"/>
    </source>
</evidence>
<proteinExistence type="inferred from homology"/>
<dbReference type="Pfam" id="PF07970">
    <property type="entry name" value="COPIIcoated_ERV"/>
    <property type="match status" value="1"/>
</dbReference>
<gene>
    <name evidence="3" type="primary">FAR2</name>
</gene>
<name>A0A8D2A3K4_PIG</name>
<evidence type="ECO:0000313" key="3">
    <source>
        <dbReference type="Ensembl" id="ENSSSCP00065041576.1"/>
    </source>
</evidence>
<dbReference type="GO" id="GO:0005789">
    <property type="term" value="C:endoplasmic reticulum membrane"/>
    <property type="evidence" value="ECO:0007669"/>
    <property type="project" value="UniProtKB-SubCell"/>
</dbReference>
<dbReference type="InterPro" id="IPR012936">
    <property type="entry name" value="Erv_C"/>
</dbReference>
<protein>
    <recommendedName>
        <fullName evidence="1">Endoplasmic reticulum-Golgi intermediate compartment protein</fullName>
    </recommendedName>
</protein>
<evidence type="ECO:0000313" key="4">
    <source>
        <dbReference type="Proteomes" id="UP000694725"/>
    </source>
</evidence>
<dbReference type="InterPro" id="IPR045888">
    <property type="entry name" value="Erv"/>
</dbReference>
<sequence length="325" mass="37473">TAVAPKKNLKICKGKDILPKGENRYIEVSARRETTVKKEYLDINPSIIRSKEENVYEKIFHDLALNNQKKKKQLQKMQSRISHKHNIKDIIEKNAYQYAGSGLKIRENGFNKAPLTCRVHGTLHITNTPKKIHVQNGKNIWHFKDHFQISALIMKASYNFIEDIHHLSYAGLIPGIGATLKGKEKISRDHNTLFSYYTNMLPTKLHTFSISLTLGNGSVKQRERNFSYAALSHGQNRIFLKYSLKKLRQTVGHEDRPVWQLHLKYCNIKAGTMSRTVTLGKGSGWHIVEIIYKREKLGVYRPINSIYYQSGHVDFHFPLIEGNSH</sequence>
<dbReference type="AlphaFoldDB" id="A0A8D2A3K4"/>
<feature type="domain" description="Endoplasmic reticulum vesicle transporter C-terminal" evidence="2">
    <location>
        <begin position="116"/>
        <end position="273"/>
    </location>
</feature>
<comment type="subcellular location">
    <subcellularLocation>
        <location evidence="1">Endoplasmic reticulum membrane</location>
        <topology evidence="1">Multi-pass membrane protein</topology>
    </subcellularLocation>
    <subcellularLocation>
        <location evidence="1">Endoplasmic reticulum-Golgi intermediate compartment membrane</location>
        <topology evidence="1">Multi-pass membrane protein</topology>
    </subcellularLocation>
    <subcellularLocation>
        <location evidence="1">Golgi apparatus membrane</location>
        <topology evidence="1">Multi-pass membrane protein</topology>
    </subcellularLocation>
</comment>
<dbReference type="Ensembl" id="ENSSSCT00065095066.1">
    <property type="protein sequence ID" value="ENSSSCP00065041576.1"/>
    <property type="gene ID" value="ENSSSCG00065069218.1"/>
</dbReference>
<keyword evidence="1" id="KW-0333">Golgi apparatus</keyword>
<dbReference type="GO" id="GO:0033116">
    <property type="term" value="C:endoplasmic reticulum-Golgi intermediate compartment membrane"/>
    <property type="evidence" value="ECO:0007669"/>
    <property type="project" value="UniProtKB-SubCell"/>
</dbReference>
<accession>A0A8D2A3K4</accession>
<comment type="function">
    <text evidence="1">Plays a role in transport between endoplasmic reticulum and Golgi.</text>
</comment>
<dbReference type="PANTHER" id="PTHR10984:SF30">
    <property type="entry name" value="ENDOPLASMIC RETICULUM-GOLGI INTERMEDIATE COMPARTMENT PROTEIN 2"/>
    <property type="match status" value="1"/>
</dbReference>
<dbReference type="Proteomes" id="UP000694725">
    <property type="component" value="Unplaced"/>
</dbReference>
<dbReference type="GO" id="GO:0006888">
    <property type="term" value="P:endoplasmic reticulum to Golgi vesicle-mediated transport"/>
    <property type="evidence" value="ECO:0007669"/>
    <property type="project" value="UniProtKB-UniRule"/>
</dbReference>
<dbReference type="PANTHER" id="PTHR10984">
    <property type="entry name" value="ENDOPLASMIC RETICULUM-GOLGI INTERMEDIATE COMPARTMENT PROTEIN"/>
    <property type="match status" value="1"/>
</dbReference>
<keyword evidence="1" id="KW-0256">Endoplasmic reticulum</keyword>
<dbReference type="GO" id="GO:0000139">
    <property type="term" value="C:Golgi membrane"/>
    <property type="evidence" value="ECO:0007669"/>
    <property type="project" value="UniProtKB-SubCell"/>
</dbReference>
<organism evidence="3 4">
    <name type="scientific">Sus scrofa</name>
    <name type="common">Pig</name>
    <dbReference type="NCBI Taxonomy" id="9823"/>
    <lineage>
        <taxon>Eukaryota</taxon>
        <taxon>Metazoa</taxon>
        <taxon>Chordata</taxon>
        <taxon>Craniata</taxon>
        <taxon>Vertebrata</taxon>
        <taxon>Euteleostomi</taxon>
        <taxon>Mammalia</taxon>
        <taxon>Eutheria</taxon>
        <taxon>Laurasiatheria</taxon>
        <taxon>Artiodactyla</taxon>
        <taxon>Suina</taxon>
        <taxon>Suidae</taxon>
        <taxon>Sus</taxon>
    </lineage>
</organism>
<evidence type="ECO:0000256" key="1">
    <source>
        <dbReference type="RuleBase" id="RU369013"/>
    </source>
</evidence>
<comment type="similarity">
    <text evidence="1">Belongs to the ERGIC family.</text>
</comment>